<dbReference type="PANTHER" id="PTHR34388:SF1">
    <property type="entry name" value="DNA POLYMERASE III SUBUNIT DELTA"/>
    <property type="match status" value="1"/>
</dbReference>
<dbReference type="InterPro" id="IPR048466">
    <property type="entry name" value="DNA_pol3_delta-like_C"/>
</dbReference>
<keyword evidence="4 11" id="KW-0548">Nucleotidyltransferase</keyword>
<dbReference type="Gene3D" id="1.10.8.60">
    <property type="match status" value="1"/>
</dbReference>
<dbReference type="GO" id="GO:0006261">
    <property type="term" value="P:DNA-templated DNA replication"/>
    <property type="evidence" value="ECO:0007669"/>
    <property type="project" value="TreeGrafter"/>
</dbReference>
<feature type="domain" description="DNA polymerase III delta subunit-like C-terminal" evidence="10">
    <location>
        <begin position="210"/>
        <end position="312"/>
    </location>
</feature>
<dbReference type="GO" id="GO:0003887">
    <property type="term" value="F:DNA-directed DNA polymerase activity"/>
    <property type="evidence" value="ECO:0007669"/>
    <property type="project" value="UniProtKB-KW"/>
</dbReference>
<dbReference type="AlphaFoldDB" id="A0A434AFU3"/>
<organism evidence="11 12">
    <name type="scientific">Ancylomarina longa</name>
    <dbReference type="NCBI Taxonomy" id="2487017"/>
    <lineage>
        <taxon>Bacteria</taxon>
        <taxon>Pseudomonadati</taxon>
        <taxon>Bacteroidota</taxon>
        <taxon>Bacteroidia</taxon>
        <taxon>Marinilabiliales</taxon>
        <taxon>Marinifilaceae</taxon>
        <taxon>Ancylomarina</taxon>
    </lineage>
</organism>
<dbReference type="Gene3D" id="3.40.50.300">
    <property type="entry name" value="P-loop containing nucleotide triphosphate hydrolases"/>
    <property type="match status" value="1"/>
</dbReference>
<protein>
    <recommendedName>
        <fullName evidence="2">DNA polymerase III subunit delta</fullName>
        <ecNumber evidence="1">2.7.7.7</ecNumber>
    </recommendedName>
</protein>
<evidence type="ECO:0000256" key="4">
    <source>
        <dbReference type="ARBA" id="ARBA00022695"/>
    </source>
</evidence>
<dbReference type="InterPro" id="IPR005790">
    <property type="entry name" value="DNA_polIII_delta"/>
</dbReference>
<dbReference type="GO" id="GO:0009360">
    <property type="term" value="C:DNA polymerase III complex"/>
    <property type="evidence" value="ECO:0007669"/>
    <property type="project" value="InterPro"/>
</dbReference>
<evidence type="ECO:0000259" key="9">
    <source>
        <dbReference type="Pfam" id="PF06144"/>
    </source>
</evidence>
<name>A0A434AFU3_9BACT</name>
<evidence type="ECO:0000259" key="10">
    <source>
        <dbReference type="Pfam" id="PF21694"/>
    </source>
</evidence>
<dbReference type="Pfam" id="PF06144">
    <property type="entry name" value="DNA_pol3_delta"/>
    <property type="match status" value="1"/>
</dbReference>
<keyword evidence="5" id="KW-0235">DNA replication</keyword>
<dbReference type="InterPro" id="IPR027417">
    <property type="entry name" value="P-loop_NTPase"/>
</dbReference>
<evidence type="ECO:0000256" key="7">
    <source>
        <dbReference type="ARBA" id="ARBA00034754"/>
    </source>
</evidence>
<dbReference type="NCBIfam" id="TIGR01128">
    <property type="entry name" value="holA"/>
    <property type="match status" value="1"/>
</dbReference>
<dbReference type="SUPFAM" id="SSF52540">
    <property type="entry name" value="P-loop containing nucleoside triphosphate hydrolases"/>
    <property type="match status" value="1"/>
</dbReference>
<proteinExistence type="inferred from homology"/>
<reference evidence="11 12" key="1">
    <citation type="submission" date="2018-11" db="EMBL/GenBank/DDBJ databases">
        <title>Parancylomarina longa gen. nov., sp. nov., isolated from sediments of southern Okinawa.</title>
        <authorList>
            <person name="Fu T."/>
        </authorList>
    </citation>
    <scope>NUCLEOTIDE SEQUENCE [LARGE SCALE GENOMIC DNA]</scope>
    <source>
        <strain evidence="11 12">T3-2 S1-C</strain>
    </source>
</reference>
<dbReference type="Proteomes" id="UP000282985">
    <property type="component" value="Unassembled WGS sequence"/>
</dbReference>
<comment type="caution">
    <text evidence="11">The sequence shown here is derived from an EMBL/GenBank/DDBJ whole genome shotgun (WGS) entry which is preliminary data.</text>
</comment>
<gene>
    <name evidence="11" type="primary">holA</name>
    <name evidence="11" type="ORF">DLK05_14315</name>
</gene>
<evidence type="ECO:0000313" key="12">
    <source>
        <dbReference type="Proteomes" id="UP000282985"/>
    </source>
</evidence>
<evidence type="ECO:0000256" key="2">
    <source>
        <dbReference type="ARBA" id="ARBA00017703"/>
    </source>
</evidence>
<evidence type="ECO:0000256" key="3">
    <source>
        <dbReference type="ARBA" id="ARBA00022679"/>
    </source>
</evidence>
<dbReference type="Gene3D" id="1.20.272.10">
    <property type="match status" value="1"/>
</dbReference>
<dbReference type="OrthoDB" id="1172326at2"/>
<dbReference type="SUPFAM" id="SSF48019">
    <property type="entry name" value="post-AAA+ oligomerization domain-like"/>
    <property type="match status" value="1"/>
</dbReference>
<keyword evidence="3 11" id="KW-0808">Transferase</keyword>
<comment type="similarity">
    <text evidence="7">Belongs to the DNA polymerase HolA subunit family.</text>
</comment>
<sequence length="334" mass="38752">MMTFENILQDLKRKHYSPIYFLMGEESFFIDQITNYILDNALATTERDFNQTILYGKDTDIGTIITAARRFPMMAERQVVVVREAQSIKNIEQLSSYVKNPLESTILVINYKYKSLDKRKNFPKEIAQNGILFESKKIYDNKIPDWIKSYVKNQNFQIDPKACFLLTEFLGNDLGKITNALEKLSINISSSKIITAEDIEKNIGISKDYNNFELQNALGRKDVFKANQIINYFSTNEKNNPMVVTIALLHSYFSKVLKYYFIKNKTNEKLVASSLRINPYFVKDYKLAARNYSAKKLVSIIELLREYDLRSKGFSDAGTNHGELLKELIFKILH</sequence>
<evidence type="ECO:0000256" key="8">
    <source>
        <dbReference type="ARBA" id="ARBA00049244"/>
    </source>
</evidence>
<dbReference type="Pfam" id="PF21694">
    <property type="entry name" value="DNA_pol3_delta_C"/>
    <property type="match status" value="1"/>
</dbReference>
<keyword evidence="6" id="KW-0239">DNA-directed DNA polymerase</keyword>
<evidence type="ECO:0000256" key="1">
    <source>
        <dbReference type="ARBA" id="ARBA00012417"/>
    </source>
</evidence>
<dbReference type="InterPro" id="IPR008921">
    <property type="entry name" value="DNA_pol3_clamp-load_cplx_C"/>
</dbReference>
<dbReference type="GO" id="GO:0003677">
    <property type="term" value="F:DNA binding"/>
    <property type="evidence" value="ECO:0007669"/>
    <property type="project" value="InterPro"/>
</dbReference>
<accession>A0A434AFU3</accession>
<evidence type="ECO:0000313" key="11">
    <source>
        <dbReference type="EMBL" id="RUT73249.1"/>
    </source>
</evidence>
<keyword evidence="12" id="KW-1185">Reference proteome</keyword>
<dbReference type="InterPro" id="IPR010372">
    <property type="entry name" value="DNA_pol3_delta_N"/>
</dbReference>
<feature type="domain" description="DNA polymerase III delta N-terminal" evidence="9">
    <location>
        <begin position="20"/>
        <end position="134"/>
    </location>
</feature>
<comment type="catalytic activity">
    <reaction evidence="8">
        <text>DNA(n) + a 2'-deoxyribonucleoside 5'-triphosphate = DNA(n+1) + diphosphate</text>
        <dbReference type="Rhea" id="RHEA:22508"/>
        <dbReference type="Rhea" id="RHEA-COMP:17339"/>
        <dbReference type="Rhea" id="RHEA-COMP:17340"/>
        <dbReference type="ChEBI" id="CHEBI:33019"/>
        <dbReference type="ChEBI" id="CHEBI:61560"/>
        <dbReference type="ChEBI" id="CHEBI:173112"/>
        <dbReference type="EC" id="2.7.7.7"/>
    </reaction>
</comment>
<dbReference type="PANTHER" id="PTHR34388">
    <property type="entry name" value="DNA POLYMERASE III SUBUNIT DELTA"/>
    <property type="match status" value="1"/>
</dbReference>
<evidence type="ECO:0000256" key="6">
    <source>
        <dbReference type="ARBA" id="ARBA00022932"/>
    </source>
</evidence>
<evidence type="ECO:0000256" key="5">
    <source>
        <dbReference type="ARBA" id="ARBA00022705"/>
    </source>
</evidence>
<dbReference type="EC" id="2.7.7.7" evidence="1"/>
<dbReference type="EMBL" id="RJJX01000025">
    <property type="protein sequence ID" value="RUT73249.1"/>
    <property type="molecule type" value="Genomic_DNA"/>
</dbReference>